<evidence type="ECO:0000256" key="1">
    <source>
        <dbReference type="ARBA" id="ARBA00022729"/>
    </source>
</evidence>
<evidence type="ECO:0000256" key="2">
    <source>
        <dbReference type="SAM" id="SignalP"/>
    </source>
</evidence>
<dbReference type="Pfam" id="PF06739">
    <property type="entry name" value="SBBP"/>
    <property type="match status" value="2"/>
</dbReference>
<dbReference type="PANTHER" id="PTHR35580">
    <property type="entry name" value="CELL SURFACE GLYCOPROTEIN (S-LAYER PROTEIN)-LIKE PROTEIN"/>
    <property type="match status" value="1"/>
</dbReference>
<organism evidence="6 7">
    <name type="scientific">Rhodocytophaga rosea</name>
    <dbReference type="NCBI Taxonomy" id="2704465"/>
    <lineage>
        <taxon>Bacteria</taxon>
        <taxon>Pseudomonadati</taxon>
        <taxon>Bacteroidota</taxon>
        <taxon>Cytophagia</taxon>
        <taxon>Cytophagales</taxon>
        <taxon>Rhodocytophagaceae</taxon>
        <taxon>Rhodocytophaga</taxon>
    </lineage>
</organism>
<keyword evidence="7" id="KW-1185">Reference proteome</keyword>
<feature type="domain" description="FlgD/Vpr Ig-like" evidence="4">
    <location>
        <begin position="1525"/>
        <end position="1574"/>
    </location>
</feature>
<protein>
    <recommendedName>
        <fullName evidence="8">T9SS type A sorting domain-containing protein</fullName>
    </recommendedName>
</protein>
<dbReference type="InterPro" id="IPR032812">
    <property type="entry name" value="SbsA_Ig"/>
</dbReference>
<feature type="domain" description="DUF7948" evidence="5">
    <location>
        <begin position="40"/>
        <end position="244"/>
    </location>
</feature>
<dbReference type="InterPro" id="IPR010620">
    <property type="entry name" value="SBBP_repeat"/>
</dbReference>
<reference evidence="6 7" key="1">
    <citation type="submission" date="2020-01" db="EMBL/GenBank/DDBJ databases">
        <authorList>
            <person name="Kim M.K."/>
        </authorList>
    </citation>
    <scope>NUCLEOTIDE SEQUENCE [LARGE SCALE GENOMIC DNA]</scope>
    <source>
        <strain evidence="6 7">172606-1</strain>
    </source>
</reference>
<sequence length="1591" mass="174774">MKHLFPIAYILWLAIYPAASFSYASTDTPSAALFQSPLKFTENKGQILNEQGKTRTDILFTGTGRGVSFYLTKKGIIYTWNKNQKGKRTIQQVHMELIGASTNVEVQAESQVPGVDNYFHSAYPKGISQVRSYQKIIYKEVYPHIDFVIYTHGSELKYDFLVRPGGKTEHIRFTYTGNQTLKLHKKGSLLITNPMGKLIEGMPFTYQTSKGDTTEVKSAYQLSKGIVSFKIDPYDPTQAIVIDPAVSWATYYGGEKDDHTAYIKTDADNNVYVTGLTESKTSILYNNVFSNSFSQPTISYLLKFNKDHQLQWATYIADGSSAKDLIIDATGSLYLCGEISAEDISLAVYSTNAHQPLHGGSIDGFLVKFGSNGVPIWATYYGGTKIDKGEELAIGPDGNIYMVGQTNSENGIATAGAYRTTAYNPGCNSDTDCDQDAFIAKFNSQNGQRIWGTYFGGTHRDYSSGVASDGQSNIYICGRTISTDGIAIGSNPHQAFRAGTTNGSNVSSGYLAKFTDEGQPIWGTYYGNNGYDNALKVLTDGPDNIYIIGDTQGSDFITNSNDISRGTHQTSRAGSSDVFVVKFNSSGKKIWATFYGGTAYESAIHILSDKKGGLYIIGVAESSNGSKNYIATTTNKVANGLRNDYGGAKDLFIAKLDTAGKRIWGAYYGDNQEELAWGGSINTEGKIYIAGTTKSNITMPAQTTRAEKKSTKDIFIAQIDDVNPAANLLSPAHESVAVPTNATLEITFSEPIAKGTGNINIKQGAKNTVIPSTDASVIIEGNKAIINASNFDSNTLVEIQIGNTAFTDIAGNPYEGIPAEKWKFTTAPDLTPPHILTKVPAAGGNAGRDAKLELQFDEDVSAGTGSITVLINGTPTIIPANSDAVTINKDKVTITLPLLEYNSTISVQIDALAFKDPVGNYFAGIPTGEWQFTINPDQEAPLITSTSPLNEATNVAVDTKVEILFNEPVIRATGEITIKQNGSPLNDLGITTDVNKVTIALPAFKLGSVVTIEISNTAFKDIAGNYFAGLAAGAWQFSTLPQLIITPATFEPVSITHNGQEFDPTSIPNLSIQLNPNPSETQVMLYTRGISRAETGWKKQSVAPTENTYTVPAPTDSIDQIGLEYYFEITPPAQYGPAFTSDTGIVYINYESGLEIPLAKGSSQRDYRLISIPLTLADSTVNGLFVNKLGGQDIEKWRLYRYNNNGSLADYEEYKNSSTSFTTIETGRAYWILARDGNNFTSGQGTTLKVRQAKPYTIHLQPGWNLIGNPYDMEVFWEDVKTANATHAPDLGELYIYNGNGNYDFGDLKQYSGGFVWADNATDLKIPVLHNRNARLSAEHPLYDKNSAFEVNFTLESKSMRYHLSGLGMHPSASTGKDRYDRYLLPRFTDYLEIRFASEIKKTPGFTKQMVPVSDEYTWEFTVETNLTTELAELKWENYFSEPNGKQLYLYDVQQEVIVNMVEQNIYKFNPATSARFRVYYGSPLYISKHLRPQRIKLNQNVPNPFRGETLIPFSLPDSRNEYMVEVSIYNTTGAKVAELASGKYQPGFHLLKWNGKDIQGKPLPAGLYIARLTVAGEKQNKDMFLRLIIQ</sequence>
<keyword evidence="1 2" id="KW-0732">Signal</keyword>
<dbReference type="InterPro" id="IPR057708">
    <property type="entry name" value="DUF7948"/>
</dbReference>
<dbReference type="Gene3D" id="2.60.40.4070">
    <property type="match status" value="1"/>
</dbReference>
<evidence type="ECO:0008006" key="8">
    <source>
        <dbReference type="Google" id="ProtNLM"/>
    </source>
</evidence>
<dbReference type="Gene3D" id="2.60.40.1220">
    <property type="match status" value="1"/>
</dbReference>
<evidence type="ECO:0000259" key="3">
    <source>
        <dbReference type="Pfam" id="PF13205"/>
    </source>
</evidence>
<dbReference type="KEGG" id="rhoz:GXP67_25980"/>
<dbReference type="EMBL" id="CP048222">
    <property type="protein sequence ID" value="QHT69849.1"/>
    <property type="molecule type" value="Genomic_DNA"/>
</dbReference>
<feature type="chain" id="PRO_5025666143" description="T9SS type A sorting domain-containing protein" evidence="2">
    <location>
        <begin position="25"/>
        <end position="1591"/>
    </location>
</feature>
<dbReference type="PANTHER" id="PTHR35580:SF1">
    <property type="entry name" value="PHYTASE-LIKE DOMAIN-CONTAINING PROTEIN"/>
    <property type="match status" value="1"/>
</dbReference>
<dbReference type="Proteomes" id="UP000480178">
    <property type="component" value="Chromosome"/>
</dbReference>
<dbReference type="InterPro" id="IPR014755">
    <property type="entry name" value="Cu-Rt/internalin_Ig-like"/>
</dbReference>
<accession>A0A6C0GP80</accession>
<dbReference type="Pfam" id="PF13860">
    <property type="entry name" value="FlgD_ig"/>
    <property type="match status" value="1"/>
</dbReference>
<proteinExistence type="predicted"/>
<evidence type="ECO:0000313" key="7">
    <source>
        <dbReference type="Proteomes" id="UP000480178"/>
    </source>
</evidence>
<feature type="domain" description="SbsA Ig-like" evidence="3">
    <location>
        <begin position="830"/>
        <end position="933"/>
    </location>
</feature>
<feature type="signal peptide" evidence="2">
    <location>
        <begin position="1"/>
        <end position="24"/>
    </location>
</feature>
<dbReference type="RefSeq" id="WP_162445833.1">
    <property type="nucleotide sequence ID" value="NZ_CP048222.1"/>
</dbReference>
<feature type="domain" description="SbsA Ig-like" evidence="3">
    <location>
        <begin position="937"/>
        <end position="1039"/>
    </location>
</feature>
<evidence type="ECO:0000313" key="6">
    <source>
        <dbReference type="EMBL" id="QHT69849.1"/>
    </source>
</evidence>
<dbReference type="Pfam" id="PF13205">
    <property type="entry name" value="Big_5"/>
    <property type="match status" value="3"/>
</dbReference>
<dbReference type="InterPro" id="IPR052918">
    <property type="entry name" value="Motility_Chemotaxis_Reg"/>
</dbReference>
<feature type="domain" description="SbsA Ig-like" evidence="3">
    <location>
        <begin position="720"/>
        <end position="826"/>
    </location>
</feature>
<gene>
    <name evidence="6" type="ORF">GXP67_25980</name>
</gene>
<dbReference type="Pfam" id="PF25778">
    <property type="entry name" value="DUF7948"/>
    <property type="match status" value="1"/>
</dbReference>
<evidence type="ECO:0000259" key="5">
    <source>
        <dbReference type="Pfam" id="PF25778"/>
    </source>
</evidence>
<name>A0A6C0GP80_9BACT</name>
<dbReference type="InterPro" id="IPR025965">
    <property type="entry name" value="FlgD/Vpr_Ig-like"/>
</dbReference>
<evidence type="ECO:0000259" key="4">
    <source>
        <dbReference type="Pfam" id="PF13860"/>
    </source>
</evidence>